<dbReference type="EMBL" id="HBFB01005078">
    <property type="protein sequence ID" value="CAD8667966.1"/>
    <property type="molecule type" value="Transcribed_RNA"/>
</dbReference>
<organism evidence="1">
    <name type="scientific">Chlamydomonas leiostraca</name>
    <dbReference type="NCBI Taxonomy" id="1034604"/>
    <lineage>
        <taxon>Eukaryota</taxon>
        <taxon>Viridiplantae</taxon>
        <taxon>Chlorophyta</taxon>
        <taxon>core chlorophytes</taxon>
        <taxon>Chlorophyceae</taxon>
        <taxon>CS clade</taxon>
        <taxon>Chlamydomonadales</taxon>
        <taxon>Chlamydomonadaceae</taxon>
        <taxon>Chlamydomonas</taxon>
    </lineage>
</organism>
<dbReference type="AlphaFoldDB" id="A0A7S0R5W0"/>
<reference evidence="1" key="1">
    <citation type="submission" date="2021-01" db="EMBL/GenBank/DDBJ databases">
        <authorList>
            <person name="Corre E."/>
            <person name="Pelletier E."/>
            <person name="Niang G."/>
            <person name="Scheremetjew M."/>
            <person name="Finn R."/>
            <person name="Kale V."/>
            <person name="Holt S."/>
            <person name="Cochrane G."/>
            <person name="Meng A."/>
            <person name="Brown T."/>
            <person name="Cohen L."/>
        </authorList>
    </citation>
    <scope>NUCLEOTIDE SEQUENCE</scope>
    <source>
        <strain evidence="1">SAG 11-49</strain>
    </source>
</reference>
<sequence length="328" mass="34469">METHGPQGQLQLPDGDQGAGEVVQWAPELLRLGVQLQVRDEASQRHLMAAVQVAGAEQLRAAAAAAAAGMPEDPRHQVLCEGGQNSGHCSDDDDHYEHHQRTAVLGATNKYELPVDATEPTKHALCKLASAGFKPAGTKSGKAWRQQLQPHQAALALPLLEALAANALLGIVGTNHCCDNHAMELLVLDGRCSVMQAVSSHRSSSNQAALQQHLHNAALLAADCVWLTALKHAVPHKQQHDRLLGTSGRCSPQGLHPYMSRSPCPAGTLLITPCLGPGCYRPLVHRSSCAGQQGHPACSAGCTGFPLSPQGPVCICGACSHCSGPQPI</sequence>
<evidence type="ECO:0000313" key="1">
    <source>
        <dbReference type="EMBL" id="CAD8667966.1"/>
    </source>
</evidence>
<gene>
    <name evidence="1" type="ORF">CLEI1391_LOCUS2814</name>
</gene>
<name>A0A7S0R5W0_9CHLO</name>
<proteinExistence type="predicted"/>
<protein>
    <submittedName>
        <fullName evidence="1">Uncharacterized protein</fullName>
    </submittedName>
</protein>
<accession>A0A7S0R5W0</accession>